<evidence type="ECO:0000256" key="3">
    <source>
        <dbReference type="ARBA" id="ARBA00022801"/>
    </source>
</evidence>
<dbReference type="InterPro" id="IPR006073">
    <property type="entry name" value="GTP-bd"/>
</dbReference>
<accession>A0ABW1NP68</accession>
<dbReference type="SUPFAM" id="SSF52540">
    <property type="entry name" value="P-loop containing nucleoside triphosphate hydrolases"/>
    <property type="match status" value="1"/>
</dbReference>
<keyword evidence="5" id="KW-0472">Membrane</keyword>
<dbReference type="EMBL" id="JBHSRF010000050">
    <property type="protein sequence ID" value="MFC6084855.1"/>
    <property type="molecule type" value="Genomic_DNA"/>
</dbReference>
<gene>
    <name evidence="8" type="ORF">ACFP1K_27085</name>
</gene>
<dbReference type="PANTHER" id="PTHR10465">
    <property type="entry name" value="TRANSMEMBRANE GTPASE FZO1"/>
    <property type="match status" value="1"/>
</dbReference>
<evidence type="ECO:0000313" key="8">
    <source>
        <dbReference type="EMBL" id="MFC6084855.1"/>
    </source>
</evidence>
<evidence type="ECO:0000259" key="7">
    <source>
        <dbReference type="Pfam" id="PF01926"/>
    </source>
</evidence>
<dbReference type="InterPro" id="IPR027094">
    <property type="entry name" value="Mitofusin_fam"/>
</dbReference>
<dbReference type="RefSeq" id="WP_380758361.1">
    <property type="nucleotide sequence ID" value="NZ_JBHSRF010000050.1"/>
</dbReference>
<dbReference type="PANTHER" id="PTHR10465:SF0">
    <property type="entry name" value="SARCALUMENIN"/>
    <property type="match status" value="1"/>
</dbReference>
<comment type="caution">
    <text evidence="8">The sequence shown here is derived from an EMBL/GenBank/DDBJ whole genome shotgun (WGS) entry which is preliminary data.</text>
</comment>
<evidence type="ECO:0000256" key="5">
    <source>
        <dbReference type="ARBA" id="ARBA00023136"/>
    </source>
</evidence>
<feature type="domain" description="G" evidence="7">
    <location>
        <begin position="42"/>
        <end position="172"/>
    </location>
</feature>
<evidence type="ECO:0000313" key="9">
    <source>
        <dbReference type="Proteomes" id="UP001596137"/>
    </source>
</evidence>
<dbReference type="Proteomes" id="UP001596137">
    <property type="component" value="Unassembled WGS sequence"/>
</dbReference>
<dbReference type="Gene3D" id="3.40.50.300">
    <property type="entry name" value="P-loop containing nucleotide triphosphate hydrolases"/>
    <property type="match status" value="1"/>
</dbReference>
<evidence type="ECO:0000256" key="1">
    <source>
        <dbReference type="ARBA" id="ARBA00004370"/>
    </source>
</evidence>
<organism evidence="8 9">
    <name type="scientific">Sphaerisporangium aureirubrum</name>
    <dbReference type="NCBI Taxonomy" id="1544736"/>
    <lineage>
        <taxon>Bacteria</taxon>
        <taxon>Bacillati</taxon>
        <taxon>Actinomycetota</taxon>
        <taxon>Actinomycetes</taxon>
        <taxon>Streptosporangiales</taxon>
        <taxon>Streptosporangiaceae</taxon>
        <taxon>Sphaerisporangium</taxon>
    </lineage>
</organism>
<protein>
    <submittedName>
        <fullName evidence="8">Dynamin family protein</fullName>
    </submittedName>
</protein>
<keyword evidence="3" id="KW-0378">Hydrolase</keyword>
<proteinExistence type="predicted"/>
<dbReference type="Pfam" id="PF01926">
    <property type="entry name" value="MMR_HSR1"/>
    <property type="match status" value="1"/>
</dbReference>
<evidence type="ECO:0000256" key="2">
    <source>
        <dbReference type="ARBA" id="ARBA00022741"/>
    </source>
</evidence>
<dbReference type="InterPro" id="IPR027417">
    <property type="entry name" value="P-loop_NTPase"/>
</dbReference>
<feature type="region of interest" description="Disordered" evidence="6">
    <location>
        <begin position="96"/>
        <end position="115"/>
    </location>
</feature>
<evidence type="ECO:0000256" key="6">
    <source>
        <dbReference type="SAM" id="MobiDB-lite"/>
    </source>
</evidence>
<evidence type="ECO:0000256" key="4">
    <source>
        <dbReference type="ARBA" id="ARBA00023134"/>
    </source>
</evidence>
<sequence>MNDDLCGPVLRLCDRVASRHTEGRLLDTARRVAERLADGRLRIAVGGRMNAGKSTLVNALIGRRIAPTDNTECTLVVTRYHPSHLDRVTVRSRSGAAREVRMGPRGGLPVEPGGLGWEPEDIEWVDVEFSGSTPAGCLLVDTPGLDSPNHGDEASLAALRDADATFFVMPHPGGEDAKAFAEIRRGTGTSWAAATGRIGVISQIDWMPEDSGDDPWPDARRVAATYTAKLRDEVTEVIPVAGLLAETALGGDFTEDDAEALGRLARHDLDELDEALYDADNFLGWDKGPLAEAARARLFRMLGVYGLRLCAEFCAAGPRSPAEILDHLRERSGVDRLIERIEVALAPRTDWLRAVSALARLTEAALADPRGGWLLDTVEELGRRPAFVRAELREALREMEAGRPRLPAEDIEALRRLATRPHPAEALGLPPGATRDELARAAGREVSRWRRVEQDPALPPRLRRTARTAMELCHGHHPDVRR</sequence>
<name>A0ABW1NP68_9ACTN</name>
<keyword evidence="2" id="KW-0547">Nucleotide-binding</keyword>
<reference evidence="9" key="1">
    <citation type="journal article" date="2019" name="Int. J. Syst. Evol. Microbiol.">
        <title>The Global Catalogue of Microorganisms (GCM) 10K type strain sequencing project: providing services to taxonomists for standard genome sequencing and annotation.</title>
        <authorList>
            <consortium name="The Broad Institute Genomics Platform"/>
            <consortium name="The Broad Institute Genome Sequencing Center for Infectious Disease"/>
            <person name="Wu L."/>
            <person name="Ma J."/>
        </authorList>
    </citation>
    <scope>NUCLEOTIDE SEQUENCE [LARGE SCALE GENOMIC DNA]</scope>
    <source>
        <strain evidence="9">JCM 30346</strain>
    </source>
</reference>
<keyword evidence="4" id="KW-0342">GTP-binding</keyword>
<comment type="subcellular location">
    <subcellularLocation>
        <location evidence="1">Membrane</location>
    </subcellularLocation>
</comment>
<keyword evidence="9" id="KW-1185">Reference proteome</keyword>